<dbReference type="AlphaFoldDB" id="A0AAV3M7Q1"/>
<evidence type="ECO:0000313" key="2">
    <source>
        <dbReference type="Proteomes" id="UP000022311"/>
    </source>
</evidence>
<name>A0AAV3M7Q1_9GAMM</name>
<gene>
    <name evidence="1" type="ORF">HMPREF1563_0293</name>
</gene>
<reference evidence="1 2" key="1">
    <citation type="submission" date="2014-01" db="EMBL/GenBank/DDBJ databases">
        <authorList>
            <person name="Durkin A.S."/>
            <person name="McCorrison J."/>
            <person name="Torralba M."/>
            <person name="Gillis M."/>
            <person name="Haft D.H."/>
            <person name="Methe B."/>
            <person name="Sutton G."/>
            <person name="Nelson K.E."/>
        </authorList>
    </citation>
    <scope>NUCLEOTIDE SEQUENCE [LARGE SCALE GENOMIC DNA]</scope>
    <source>
        <strain evidence="1 2">205/92</strain>
    </source>
</reference>
<protein>
    <submittedName>
        <fullName evidence="1">Uncharacterized protein</fullName>
    </submittedName>
</protein>
<organism evidence="1 2">
    <name type="scientific">Providencia alcalifaciens 205/92</name>
    <dbReference type="NCBI Taxonomy" id="1256988"/>
    <lineage>
        <taxon>Bacteria</taxon>
        <taxon>Pseudomonadati</taxon>
        <taxon>Pseudomonadota</taxon>
        <taxon>Gammaproteobacteria</taxon>
        <taxon>Enterobacterales</taxon>
        <taxon>Morganellaceae</taxon>
        <taxon>Providencia</taxon>
    </lineage>
</organism>
<accession>A0AAV3M7Q1</accession>
<proteinExistence type="predicted"/>
<evidence type="ECO:0000313" key="1">
    <source>
        <dbReference type="EMBL" id="EUD11661.1"/>
    </source>
</evidence>
<comment type="caution">
    <text evidence="1">The sequence shown here is derived from an EMBL/GenBank/DDBJ whole genome shotgun (WGS) entry which is preliminary data.</text>
</comment>
<dbReference type="Proteomes" id="UP000022311">
    <property type="component" value="Unassembled WGS sequence"/>
</dbReference>
<sequence length="62" mass="6943">MNEKKHKIAIDSATVSILRSKNRNQQISSETAFVSGLFVANEAEKDFQIGRFEPLFHPIGPV</sequence>
<dbReference type="EMBL" id="JALD01000038">
    <property type="protein sequence ID" value="EUD11661.1"/>
    <property type="molecule type" value="Genomic_DNA"/>
</dbReference>